<dbReference type="PROSITE" id="PS51257">
    <property type="entry name" value="PROKAR_LIPOPROTEIN"/>
    <property type="match status" value="1"/>
</dbReference>
<dbReference type="EMBL" id="JBHRSJ010000012">
    <property type="protein sequence ID" value="MFC2971993.1"/>
    <property type="molecule type" value="Genomic_DNA"/>
</dbReference>
<comment type="caution">
    <text evidence="1">The sequence shown here is derived from an EMBL/GenBank/DDBJ whole genome shotgun (WGS) entry which is preliminary data.</text>
</comment>
<evidence type="ECO:0008006" key="3">
    <source>
        <dbReference type="Google" id="ProtNLM"/>
    </source>
</evidence>
<reference evidence="2" key="1">
    <citation type="journal article" date="2019" name="Int. J. Syst. Evol. Microbiol.">
        <title>The Global Catalogue of Microorganisms (GCM) 10K type strain sequencing project: providing services to taxonomists for standard genome sequencing and annotation.</title>
        <authorList>
            <consortium name="The Broad Institute Genomics Platform"/>
            <consortium name="The Broad Institute Genome Sequencing Center for Infectious Disease"/>
            <person name="Wu L."/>
            <person name="Ma J."/>
        </authorList>
    </citation>
    <scope>NUCLEOTIDE SEQUENCE [LARGE SCALE GENOMIC DNA]</scope>
    <source>
        <strain evidence="2">KCTC 62195</strain>
    </source>
</reference>
<dbReference type="Proteomes" id="UP001595457">
    <property type="component" value="Unassembled WGS sequence"/>
</dbReference>
<gene>
    <name evidence="1" type="ORF">ACFOJE_07170</name>
</gene>
<organism evidence="1 2">
    <name type="scientific">Azotobacter bryophylli</name>
    <dbReference type="NCBI Taxonomy" id="1986537"/>
    <lineage>
        <taxon>Bacteria</taxon>
        <taxon>Pseudomonadati</taxon>
        <taxon>Pseudomonadota</taxon>
        <taxon>Gammaproteobacteria</taxon>
        <taxon>Pseudomonadales</taxon>
        <taxon>Pseudomonadaceae</taxon>
        <taxon>Azotobacter</taxon>
    </lineage>
</organism>
<sequence length="150" mass="16740">MSSRLPVVFLAIGLLAGCVSRPSGEPPTAVAPAVRSGAAEDPQTCQNSIDCSLKSARTLLFVYDYAYLSRLRPERQGSLIFTPGDAARGEWPAIRIRLPEADSRFRFDSVCLRRQCRYTHAELRAIYRRYLAGEPCVLPGDPRRDCRLKP</sequence>
<keyword evidence="2" id="KW-1185">Reference proteome</keyword>
<accession>A0ABV7AR60</accession>
<proteinExistence type="predicted"/>
<evidence type="ECO:0000313" key="2">
    <source>
        <dbReference type="Proteomes" id="UP001595457"/>
    </source>
</evidence>
<evidence type="ECO:0000313" key="1">
    <source>
        <dbReference type="EMBL" id="MFC2971993.1"/>
    </source>
</evidence>
<name>A0ABV7AR60_9GAMM</name>
<protein>
    <recommendedName>
        <fullName evidence="3">Lipoprotein</fullName>
    </recommendedName>
</protein>
<dbReference type="RefSeq" id="WP_377813622.1">
    <property type="nucleotide sequence ID" value="NZ_JBHRSJ010000012.1"/>
</dbReference>